<name>A0A1H9GRH1_9GAMM</name>
<organism evidence="1 2">
    <name type="scientific">Amphritea atlantica</name>
    <dbReference type="NCBI Taxonomy" id="355243"/>
    <lineage>
        <taxon>Bacteria</taxon>
        <taxon>Pseudomonadati</taxon>
        <taxon>Pseudomonadota</taxon>
        <taxon>Gammaproteobacteria</taxon>
        <taxon>Oceanospirillales</taxon>
        <taxon>Oceanospirillaceae</taxon>
        <taxon>Amphritea</taxon>
    </lineage>
</organism>
<evidence type="ECO:0000313" key="2">
    <source>
        <dbReference type="Proteomes" id="UP000198749"/>
    </source>
</evidence>
<dbReference type="AlphaFoldDB" id="A0A1H9GRH1"/>
<dbReference type="RefSeq" id="WP_091356934.1">
    <property type="nucleotide sequence ID" value="NZ_AP025284.1"/>
</dbReference>
<sequence>MANHQLTSLIRMANQIAANNTHIGDENAEAEMVANHLSKFWARSMKAQISEYLNQGGDELTPIARKAIGLMASAG</sequence>
<reference evidence="2" key="1">
    <citation type="submission" date="2016-10" db="EMBL/GenBank/DDBJ databases">
        <authorList>
            <person name="Varghese N."/>
            <person name="Submissions S."/>
        </authorList>
    </citation>
    <scope>NUCLEOTIDE SEQUENCE [LARGE SCALE GENOMIC DNA]</scope>
    <source>
        <strain evidence="2">DSM 18887</strain>
    </source>
</reference>
<dbReference type="Proteomes" id="UP000198749">
    <property type="component" value="Unassembled WGS sequence"/>
</dbReference>
<dbReference type="OrthoDB" id="8527650at2"/>
<dbReference type="STRING" id="355243.SAMN03080615_01845"/>
<proteinExistence type="predicted"/>
<dbReference type="EMBL" id="FOGB01000004">
    <property type="protein sequence ID" value="SEQ52643.1"/>
    <property type="molecule type" value="Genomic_DNA"/>
</dbReference>
<accession>A0A1H9GRH1</accession>
<dbReference type="InterPro" id="IPR021074">
    <property type="entry name" value="Formate_DH_dsu"/>
</dbReference>
<evidence type="ECO:0000313" key="1">
    <source>
        <dbReference type="EMBL" id="SEQ52643.1"/>
    </source>
</evidence>
<protein>
    <submittedName>
        <fullName evidence="1">Formate dehydrogenase subunit delta</fullName>
    </submittedName>
</protein>
<keyword evidence="2" id="KW-1185">Reference proteome</keyword>
<dbReference type="Pfam" id="PF11390">
    <property type="entry name" value="FdsD"/>
    <property type="match status" value="1"/>
</dbReference>
<gene>
    <name evidence="1" type="ORF">SAMN03080615_01845</name>
</gene>